<reference evidence="1 2" key="1">
    <citation type="submission" date="2019-08" db="EMBL/GenBank/DDBJ databases">
        <title>Draft genome sequences of two oriental melons (Cucumis melo L. var makuwa).</title>
        <authorList>
            <person name="Kwon S.-Y."/>
        </authorList>
    </citation>
    <scope>NUCLEOTIDE SEQUENCE [LARGE SCALE GENOMIC DNA]</scope>
    <source>
        <strain evidence="2">cv. Chang Bougi</strain>
        <tissue evidence="1">Leaf</tissue>
    </source>
</reference>
<comment type="caution">
    <text evidence="1">The sequence shown here is derived from an EMBL/GenBank/DDBJ whole genome shotgun (WGS) entry which is preliminary data.</text>
</comment>
<name>A0A5D3DRF1_CUCMM</name>
<evidence type="ECO:0000313" key="2">
    <source>
        <dbReference type="Proteomes" id="UP000321947"/>
    </source>
</evidence>
<protein>
    <submittedName>
        <fullName evidence="1">Uncharacterized protein</fullName>
    </submittedName>
</protein>
<evidence type="ECO:0000313" key="1">
    <source>
        <dbReference type="EMBL" id="TYK25870.1"/>
    </source>
</evidence>
<dbReference type="EMBL" id="SSTD01003661">
    <property type="protein sequence ID" value="TYK25870.1"/>
    <property type="molecule type" value="Genomic_DNA"/>
</dbReference>
<sequence>MAWRLKAKGKGWLAARDWSRQAHTERLGLVPAAQVGSAKVQRTARVESELARTACTFSSLYARDARTRVHDL</sequence>
<accession>A0A5D3DRF1</accession>
<dbReference type="Proteomes" id="UP000321947">
    <property type="component" value="Unassembled WGS sequence"/>
</dbReference>
<gene>
    <name evidence="1" type="ORF">E5676_scaffold436G00860</name>
</gene>
<dbReference type="AlphaFoldDB" id="A0A5D3DRF1"/>
<organism evidence="1 2">
    <name type="scientific">Cucumis melo var. makuwa</name>
    <name type="common">Oriental melon</name>
    <dbReference type="NCBI Taxonomy" id="1194695"/>
    <lineage>
        <taxon>Eukaryota</taxon>
        <taxon>Viridiplantae</taxon>
        <taxon>Streptophyta</taxon>
        <taxon>Embryophyta</taxon>
        <taxon>Tracheophyta</taxon>
        <taxon>Spermatophyta</taxon>
        <taxon>Magnoliopsida</taxon>
        <taxon>eudicotyledons</taxon>
        <taxon>Gunneridae</taxon>
        <taxon>Pentapetalae</taxon>
        <taxon>rosids</taxon>
        <taxon>fabids</taxon>
        <taxon>Cucurbitales</taxon>
        <taxon>Cucurbitaceae</taxon>
        <taxon>Benincaseae</taxon>
        <taxon>Cucumis</taxon>
    </lineage>
</organism>
<proteinExistence type="predicted"/>